<dbReference type="Pfam" id="PF05368">
    <property type="entry name" value="NmrA"/>
    <property type="match status" value="1"/>
</dbReference>
<dbReference type="PANTHER" id="PTHR47129">
    <property type="entry name" value="QUINONE OXIDOREDUCTASE 2"/>
    <property type="match status" value="1"/>
</dbReference>
<dbReference type="Gene3D" id="3.40.50.720">
    <property type="entry name" value="NAD(P)-binding Rossmann-like Domain"/>
    <property type="match status" value="1"/>
</dbReference>
<reference evidence="2 3" key="1">
    <citation type="submission" date="2020-04" db="EMBL/GenBank/DDBJ databases">
        <title>CFH 90308 Microbacterium sp.</title>
        <authorList>
            <person name="Nie G."/>
            <person name="Ming H."/>
            <person name="Xia T."/>
        </authorList>
    </citation>
    <scope>NUCLEOTIDE SEQUENCE [LARGE SCALE GENOMIC DNA]</scope>
    <source>
        <strain evidence="2 3">CFH 90308</strain>
    </source>
</reference>
<evidence type="ECO:0000313" key="3">
    <source>
        <dbReference type="Proteomes" id="UP001429745"/>
    </source>
</evidence>
<organism evidence="2 3">
    <name type="scientific">Microbacterium salsuginis</name>
    <dbReference type="NCBI Taxonomy" id="2722803"/>
    <lineage>
        <taxon>Bacteria</taxon>
        <taxon>Bacillati</taxon>
        <taxon>Actinomycetota</taxon>
        <taxon>Actinomycetes</taxon>
        <taxon>Micrococcales</taxon>
        <taxon>Microbacteriaceae</taxon>
        <taxon>Microbacterium</taxon>
    </lineage>
</organism>
<dbReference type="InterPro" id="IPR008030">
    <property type="entry name" value="NmrA-like"/>
</dbReference>
<protein>
    <submittedName>
        <fullName evidence="2">NmrA family NAD(P)-binding protein</fullName>
    </submittedName>
</protein>
<sequence length="292" mass="30236">MAIAVTGATGKLGSLVIEALLRRVPAGFITAVARDSAKATPLADRGVRVHIADYDEPGTFRDAFAPGDRVLLISSDSAGARHTFQHTTVIGAAKAAEVELLAYTSVLAAPAATYSIGRDHHATEEAVRRAGVPYAFLRNGWYNENYTGHLDAILEVGQVFGSAGPGRIAAAARADYAEAAAVILTGPVEPDAIYELSGDSAFTLADLADEISRQTGRPIASPHLTPAEYHAFMVGQGVDAADATQLVEADSAISRGELAHANGDLRRLLGRATTPIADSVAAALAAIGSVAR</sequence>
<name>A0ABX1KEF0_9MICO</name>
<dbReference type="Gene3D" id="3.90.25.10">
    <property type="entry name" value="UDP-galactose 4-epimerase, domain 1"/>
    <property type="match status" value="1"/>
</dbReference>
<dbReference type="RefSeq" id="WP_168913699.1">
    <property type="nucleotide sequence ID" value="NZ_JABACI010000004.1"/>
</dbReference>
<dbReference type="Proteomes" id="UP001429745">
    <property type="component" value="Unassembled WGS sequence"/>
</dbReference>
<dbReference type="SUPFAM" id="SSF51735">
    <property type="entry name" value="NAD(P)-binding Rossmann-fold domains"/>
    <property type="match status" value="1"/>
</dbReference>
<evidence type="ECO:0000313" key="2">
    <source>
        <dbReference type="EMBL" id="NLP85279.1"/>
    </source>
</evidence>
<keyword evidence="3" id="KW-1185">Reference proteome</keyword>
<gene>
    <name evidence="2" type="ORF">HF576_15635</name>
</gene>
<dbReference type="EMBL" id="JABACI010000004">
    <property type="protein sequence ID" value="NLP85279.1"/>
    <property type="molecule type" value="Genomic_DNA"/>
</dbReference>
<dbReference type="PANTHER" id="PTHR47129:SF1">
    <property type="entry name" value="NMRA-LIKE DOMAIN-CONTAINING PROTEIN"/>
    <property type="match status" value="1"/>
</dbReference>
<accession>A0ABX1KEF0</accession>
<proteinExistence type="predicted"/>
<feature type="domain" description="NmrA-like" evidence="1">
    <location>
        <begin position="3"/>
        <end position="227"/>
    </location>
</feature>
<dbReference type="InterPro" id="IPR036291">
    <property type="entry name" value="NAD(P)-bd_dom_sf"/>
</dbReference>
<comment type="caution">
    <text evidence="2">The sequence shown here is derived from an EMBL/GenBank/DDBJ whole genome shotgun (WGS) entry which is preliminary data.</text>
</comment>
<dbReference type="InterPro" id="IPR052718">
    <property type="entry name" value="NmrA-type_oxidoreductase"/>
</dbReference>
<evidence type="ECO:0000259" key="1">
    <source>
        <dbReference type="Pfam" id="PF05368"/>
    </source>
</evidence>